<dbReference type="InterPro" id="IPR002878">
    <property type="entry name" value="ChsH2_C"/>
</dbReference>
<dbReference type="Proteomes" id="UP000245765">
    <property type="component" value="Unassembled WGS sequence"/>
</dbReference>
<dbReference type="Pfam" id="PF01796">
    <property type="entry name" value="OB_ChsH2_C"/>
    <property type="match status" value="1"/>
</dbReference>
<feature type="domain" description="ChsH2 C-terminal OB-fold" evidence="1">
    <location>
        <begin position="59"/>
        <end position="115"/>
    </location>
</feature>
<dbReference type="InterPro" id="IPR012340">
    <property type="entry name" value="NA-bd_OB-fold"/>
</dbReference>
<sequence>MTFDERPIPAPIPDPITEPFWHAAREGRLTIGRCNDTGRHFFPPRGVSPFTLSPNVELVQASGRGVLYSWTVMRTKEPYIPAMVELAEGPRLFTNLVQVAPEDVRIGMALRVVFVPTADGPPVPMFAPA</sequence>
<dbReference type="RefSeq" id="WP_109870224.1">
    <property type="nucleotide sequence ID" value="NZ_QGNA01000002.1"/>
</dbReference>
<evidence type="ECO:0000313" key="4">
    <source>
        <dbReference type="Proteomes" id="UP000245765"/>
    </source>
</evidence>
<organism evidence="3 4">
    <name type="scientific">Falsiroseomonas bella</name>
    <dbReference type="NCBI Taxonomy" id="2184016"/>
    <lineage>
        <taxon>Bacteria</taxon>
        <taxon>Pseudomonadati</taxon>
        <taxon>Pseudomonadota</taxon>
        <taxon>Alphaproteobacteria</taxon>
        <taxon>Acetobacterales</taxon>
        <taxon>Roseomonadaceae</taxon>
        <taxon>Falsiroseomonas</taxon>
    </lineage>
</organism>
<dbReference type="InterPro" id="IPR022002">
    <property type="entry name" value="ChsH2_Znr"/>
</dbReference>
<evidence type="ECO:0000259" key="2">
    <source>
        <dbReference type="Pfam" id="PF12172"/>
    </source>
</evidence>
<proteinExistence type="predicted"/>
<dbReference type="SUPFAM" id="SSF50249">
    <property type="entry name" value="Nucleic acid-binding proteins"/>
    <property type="match status" value="1"/>
</dbReference>
<protein>
    <submittedName>
        <fullName evidence="3">DNA-binding protein</fullName>
    </submittedName>
</protein>
<dbReference type="EMBL" id="QGNA01000002">
    <property type="protein sequence ID" value="PWS37114.1"/>
    <property type="molecule type" value="Genomic_DNA"/>
</dbReference>
<accession>A0A317FDE7</accession>
<dbReference type="GO" id="GO:0003677">
    <property type="term" value="F:DNA binding"/>
    <property type="evidence" value="ECO:0007669"/>
    <property type="project" value="UniProtKB-KW"/>
</dbReference>
<reference evidence="4" key="1">
    <citation type="submission" date="2018-05" db="EMBL/GenBank/DDBJ databases">
        <authorList>
            <person name="Du Z."/>
            <person name="Wang X."/>
        </authorList>
    </citation>
    <scope>NUCLEOTIDE SEQUENCE [LARGE SCALE GENOMIC DNA]</scope>
    <source>
        <strain evidence="4">CQN31</strain>
    </source>
</reference>
<evidence type="ECO:0000313" key="3">
    <source>
        <dbReference type="EMBL" id="PWS37114.1"/>
    </source>
</evidence>
<evidence type="ECO:0000259" key="1">
    <source>
        <dbReference type="Pfam" id="PF01796"/>
    </source>
</evidence>
<dbReference type="PANTHER" id="PTHR34075:SF5">
    <property type="entry name" value="BLR3430 PROTEIN"/>
    <property type="match status" value="1"/>
</dbReference>
<dbReference type="OrthoDB" id="3182121at2"/>
<keyword evidence="4" id="KW-1185">Reference proteome</keyword>
<dbReference type="InterPro" id="IPR052513">
    <property type="entry name" value="Thioester_dehydratase-like"/>
</dbReference>
<feature type="domain" description="ChsH2 rubredoxin-like zinc ribbon" evidence="2">
    <location>
        <begin position="21"/>
        <end position="46"/>
    </location>
</feature>
<comment type="caution">
    <text evidence="3">The sequence shown here is derived from an EMBL/GenBank/DDBJ whole genome shotgun (WGS) entry which is preliminary data.</text>
</comment>
<name>A0A317FDE7_9PROT</name>
<dbReference type="Pfam" id="PF12172">
    <property type="entry name" value="zf-ChsH2"/>
    <property type="match status" value="1"/>
</dbReference>
<dbReference type="Gene3D" id="6.10.30.10">
    <property type="match status" value="1"/>
</dbReference>
<dbReference type="PANTHER" id="PTHR34075">
    <property type="entry name" value="BLR3430 PROTEIN"/>
    <property type="match status" value="1"/>
</dbReference>
<keyword evidence="3" id="KW-0238">DNA-binding</keyword>
<dbReference type="AlphaFoldDB" id="A0A317FDE7"/>
<gene>
    <name evidence="3" type="ORF">DFH01_09585</name>
</gene>